<dbReference type="Pfam" id="PF00126">
    <property type="entry name" value="HTH_1"/>
    <property type="match status" value="1"/>
</dbReference>
<dbReference type="Proteomes" id="UP000249082">
    <property type="component" value="Unassembled WGS sequence"/>
</dbReference>
<reference evidence="6 7" key="1">
    <citation type="submission" date="2017-08" db="EMBL/GenBank/DDBJ databases">
        <title>Infants hospitalized years apart are colonized by the same room-sourced microbial strains.</title>
        <authorList>
            <person name="Brooks B."/>
            <person name="Olm M.R."/>
            <person name="Firek B.A."/>
            <person name="Baker R."/>
            <person name="Thomas B.C."/>
            <person name="Morowitz M.J."/>
            <person name="Banfield J.F."/>
        </authorList>
    </citation>
    <scope>NUCLEOTIDE SEQUENCE [LARGE SCALE GENOMIC DNA]</scope>
    <source>
        <strain evidence="6">S2_005_002_R2_33</strain>
    </source>
</reference>
<dbReference type="Gene3D" id="3.40.190.290">
    <property type="match status" value="1"/>
</dbReference>
<dbReference type="AlphaFoldDB" id="A0A2W5P3P1"/>
<sequence>MLNLTTLQLFIRVAELGSLSRAADEANLAIGAISRRLTQLEQDLGVQLLVRNGRGVTPTAAGDALLAHSHRIMREVGLAVSDLSDYAKGLKGSVSILACTAAITQFLPADLAAFGHANDKIRLNIQEVYSSEIVGRLRAGEAQVGVILEEPGTVGLDTWKYRCDRLAVVAPPHLLFGTHSVRFQDLAEHEFVQMGYDTANTRLLARAAEEQGWTFRLRAAVDSYDAVCRMIQAGFGIGVLPSEAAKNFIVPMGLKLVELDEPWAERQMLLTANGASLSGPARLLIDFLVERSEGR</sequence>
<dbReference type="InterPro" id="IPR005119">
    <property type="entry name" value="LysR_subst-bd"/>
</dbReference>
<dbReference type="PANTHER" id="PTHR30419">
    <property type="entry name" value="HTH-TYPE TRANSCRIPTIONAL REGULATOR YBHD"/>
    <property type="match status" value="1"/>
</dbReference>
<dbReference type="InterPro" id="IPR000847">
    <property type="entry name" value="LysR_HTH_N"/>
</dbReference>
<evidence type="ECO:0000313" key="7">
    <source>
        <dbReference type="Proteomes" id="UP000249082"/>
    </source>
</evidence>
<feature type="domain" description="HTH lysR-type" evidence="5">
    <location>
        <begin position="2"/>
        <end position="59"/>
    </location>
</feature>
<dbReference type="Pfam" id="PF03466">
    <property type="entry name" value="LysR_substrate"/>
    <property type="match status" value="1"/>
</dbReference>
<dbReference type="GO" id="GO:0003700">
    <property type="term" value="F:DNA-binding transcription factor activity"/>
    <property type="evidence" value="ECO:0007669"/>
    <property type="project" value="InterPro"/>
</dbReference>
<dbReference type="InterPro" id="IPR036390">
    <property type="entry name" value="WH_DNA-bd_sf"/>
</dbReference>
<dbReference type="PANTHER" id="PTHR30419:SF2">
    <property type="entry name" value="LYSR FAMILY TRANSCRIPTIONAL REGULATOR"/>
    <property type="match status" value="1"/>
</dbReference>
<accession>A0A2W5P3P1</accession>
<dbReference type="EMBL" id="QFPX01000001">
    <property type="protein sequence ID" value="PZQ57475.1"/>
    <property type="molecule type" value="Genomic_DNA"/>
</dbReference>
<evidence type="ECO:0000256" key="4">
    <source>
        <dbReference type="ARBA" id="ARBA00023163"/>
    </source>
</evidence>
<evidence type="ECO:0000259" key="5">
    <source>
        <dbReference type="PROSITE" id="PS50931"/>
    </source>
</evidence>
<evidence type="ECO:0000256" key="2">
    <source>
        <dbReference type="ARBA" id="ARBA00023015"/>
    </source>
</evidence>
<dbReference type="GO" id="GO:0003677">
    <property type="term" value="F:DNA binding"/>
    <property type="evidence" value="ECO:0007669"/>
    <property type="project" value="UniProtKB-KW"/>
</dbReference>
<evidence type="ECO:0000256" key="1">
    <source>
        <dbReference type="ARBA" id="ARBA00009437"/>
    </source>
</evidence>
<keyword evidence="2" id="KW-0805">Transcription regulation</keyword>
<gene>
    <name evidence="6" type="ORF">DI555_00640</name>
</gene>
<dbReference type="GO" id="GO:0005829">
    <property type="term" value="C:cytosol"/>
    <property type="evidence" value="ECO:0007669"/>
    <property type="project" value="TreeGrafter"/>
</dbReference>
<dbReference type="InterPro" id="IPR036388">
    <property type="entry name" value="WH-like_DNA-bd_sf"/>
</dbReference>
<dbReference type="SUPFAM" id="SSF53850">
    <property type="entry name" value="Periplasmic binding protein-like II"/>
    <property type="match status" value="1"/>
</dbReference>
<evidence type="ECO:0000256" key="3">
    <source>
        <dbReference type="ARBA" id="ARBA00023125"/>
    </source>
</evidence>
<dbReference type="SUPFAM" id="SSF46785">
    <property type="entry name" value="Winged helix' DNA-binding domain"/>
    <property type="match status" value="1"/>
</dbReference>
<proteinExistence type="inferred from homology"/>
<name>A0A2W5P3P1_9SPHN</name>
<comment type="similarity">
    <text evidence="1">Belongs to the LysR transcriptional regulatory family.</text>
</comment>
<organism evidence="6 7">
    <name type="scientific">Novosphingobium pentaromativorans</name>
    <dbReference type="NCBI Taxonomy" id="205844"/>
    <lineage>
        <taxon>Bacteria</taxon>
        <taxon>Pseudomonadati</taxon>
        <taxon>Pseudomonadota</taxon>
        <taxon>Alphaproteobacteria</taxon>
        <taxon>Sphingomonadales</taxon>
        <taxon>Sphingomonadaceae</taxon>
        <taxon>Novosphingobium</taxon>
    </lineage>
</organism>
<dbReference type="FunFam" id="1.10.10.10:FF:000001">
    <property type="entry name" value="LysR family transcriptional regulator"/>
    <property type="match status" value="1"/>
</dbReference>
<comment type="caution">
    <text evidence="6">The sequence shown here is derived from an EMBL/GenBank/DDBJ whole genome shotgun (WGS) entry which is preliminary data.</text>
</comment>
<dbReference type="PROSITE" id="PS50931">
    <property type="entry name" value="HTH_LYSR"/>
    <property type="match status" value="1"/>
</dbReference>
<keyword evidence="3" id="KW-0238">DNA-binding</keyword>
<protein>
    <submittedName>
        <fullName evidence="6">LysR family transcriptional regulator</fullName>
    </submittedName>
</protein>
<evidence type="ECO:0000313" key="6">
    <source>
        <dbReference type="EMBL" id="PZQ57475.1"/>
    </source>
</evidence>
<dbReference type="InterPro" id="IPR050950">
    <property type="entry name" value="HTH-type_LysR_regulators"/>
</dbReference>
<keyword evidence="4" id="KW-0804">Transcription</keyword>
<dbReference type="Gene3D" id="1.10.10.10">
    <property type="entry name" value="Winged helix-like DNA-binding domain superfamily/Winged helix DNA-binding domain"/>
    <property type="match status" value="1"/>
</dbReference>